<dbReference type="RefSeq" id="WP_093787633.1">
    <property type="nucleotide sequence ID" value="NZ_FNIE01000017.1"/>
</dbReference>
<proteinExistence type="predicted"/>
<feature type="region of interest" description="Disordered" evidence="2">
    <location>
        <begin position="55"/>
        <end position="116"/>
    </location>
</feature>
<name>A0A1H0PWK5_9ACTN</name>
<reference evidence="3 4" key="1">
    <citation type="submission" date="2016-10" db="EMBL/GenBank/DDBJ databases">
        <authorList>
            <person name="de Groot N.N."/>
        </authorList>
    </citation>
    <scope>NUCLEOTIDE SEQUENCE [LARGE SCALE GENOMIC DNA]</scope>
    <source>
        <strain evidence="3 4">CGMCC 4.2022</strain>
    </source>
</reference>
<dbReference type="OrthoDB" id="4248306at2"/>
<keyword evidence="1" id="KW-0175">Coiled coil</keyword>
<evidence type="ECO:0000313" key="3">
    <source>
        <dbReference type="EMBL" id="SDP08868.1"/>
    </source>
</evidence>
<keyword evidence="4" id="KW-1185">Reference proteome</keyword>
<feature type="coiled-coil region" evidence="1">
    <location>
        <begin position="15"/>
        <end position="42"/>
    </location>
</feature>
<feature type="compositionally biased region" description="Low complexity" evidence="2">
    <location>
        <begin position="57"/>
        <end position="100"/>
    </location>
</feature>
<evidence type="ECO:0000256" key="1">
    <source>
        <dbReference type="SAM" id="Coils"/>
    </source>
</evidence>
<dbReference type="Proteomes" id="UP000199341">
    <property type="component" value="Unassembled WGS sequence"/>
</dbReference>
<evidence type="ECO:0000256" key="2">
    <source>
        <dbReference type="SAM" id="MobiDB-lite"/>
    </source>
</evidence>
<sequence>MSDQSHSRTLTDMYVERIHADLARIEGEIADARARLEELDRDRVWLLGLLDRLPSRPQAAQETAGTEAGAGAEAAAPEAAGSEAAAPEAAARTAPGGEEPAPVRRSAKRSGRSGPTLRDLVVKHLAALDGPTTVHEATVTVNDSGLVRQASTVVVRNTLESLVAGGIAERSKQGRSVYYTLAPTARS</sequence>
<organism evidence="3 4">
    <name type="scientific">Actinacidiphila guanduensis</name>
    <dbReference type="NCBI Taxonomy" id="310781"/>
    <lineage>
        <taxon>Bacteria</taxon>
        <taxon>Bacillati</taxon>
        <taxon>Actinomycetota</taxon>
        <taxon>Actinomycetes</taxon>
        <taxon>Kitasatosporales</taxon>
        <taxon>Streptomycetaceae</taxon>
        <taxon>Actinacidiphila</taxon>
    </lineage>
</organism>
<gene>
    <name evidence="3" type="ORF">SAMN05216259_11717</name>
</gene>
<accession>A0A1H0PWK5</accession>
<dbReference type="AlphaFoldDB" id="A0A1H0PWK5"/>
<evidence type="ECO:0000313" key="4">
    <source>
        <dbReference type="Proteomes" id="UP000199341"/>
    </source>
</evidence>
<dbReference type="EMBL" id="FNIE01000017">
    <property type="protein sequence ID" value="SDP08868.1"/>
    <property type="molecule type" value="Genomic_DNA"/>
</dbReference>
<protein>
    <submittedName>
        <fullName evidence="3">Uncharacterized protein</fullName>
    </submittedName>
</protein>